<dbReference type="InterPro" id="IPR011010">
    <property type="entry name" value="DNA_brk_join_enz"/>
</dbReference>
<dbReference type="PANTHER" id="PTHR30349">
    <property type="entry name" value="PHAGE INTEGRASE-RELATED"/>
    <property type="match status" value="1"/>
</dbReference>
<sequence length="320" mass="36801">MNKPRLLDQVRDKLRLKHYSYRTEQSYIAWIKRFIFFHDKRHPETMGEREIESFLTFLAVKRNVAASTQNQALCALLFLYKEVLGHEIAWLESVQRAKRPARLPVVLTVQEVLNLLDHLEGRSWLMASILYGAGLRLMECVRLRVKDVEFSRQEIIIREGKGGKDRVTMLPSSLIAPLQTHLEKVKILHARDLAEGYGDVYLPFALAQKYPNAGREWGWQYVFPASKRSIDPRSGNERRHHIDEQTLQRAIKQAVKVAGIHKPASCHTLRHSFATHLLQAGYDIRTVQELLGHKDVSTTMIYTHVLNKGGKAVVSPLDQL</sequence>
<dbReference type="InterPro" id="IPR013762">
    <property type="entry name" value="Integrase-like_cat_sf"/>
</dbReference>
<dbReference type="CDD" id="cd01193">
    <property type="entry name" value="INT_IntI_C"/>
    <property type="match status" value="1"/>
</dbReference>
<dbReference type="InterPro" id="IPR050090">
    <property type="entry name" value="Tyrosine_recombinase_XerCD"/>
</dbReference>
<dbReference type="AlphaFoldDB" id="A0A1H3P3I9"/>
<name>A0A1H3P3I9_9PROT</name>
<evidence type="ECO:0000256" key="1">
    <source>
        <dbReference type="ARBA" id="ARBA00008857"/>
    </source>
</evidence>
<gene>
    <name evidence="8" type="ORF">SAMN05421881_108616</name>
</gene>
<dbReference type="InterPro" id="IPR002104">
    <property type="entry name" value="Integrase_catalytic"/>
</dbReference>
<proteinExistence type="inferred from homology"/>
<dbReference type="PROSITE" id="PS51900">
    <property type="entry name" value="CB"/>
    <property type="match status" value="1"/>
</dbReference>
<accession>A0A1H3P3I9</accession>
<dbReference type="Proteomes" id="UP000198640">
    <property type="component" value="Unassembled WGS sequence"/>
</dbReference>
<dbReference type="InterPro" id="IPR044068">
    <property type="entry name" value="CB"/>
</dbReference>
<dbReference type="GO" id="GO:0003677">
    <property type="term" value="F:DNA binding"/>
    <property type="evidence" value="ECO:0007669"/>
    <property type="project" value="UniProtKB-UniRule"/>
</dbReference>
<dbReference type="Pfam" id="PF13495">
    <property type="entry name" value="Phage_int_SAM_4"/>
    <property type="match status" value="1"/>
</dbReference>
<dbReference type="RefSeq" id="WP_143032351.1">
    <property type="nucleotide sequence ID" value="NZ_FNOY01000086.1"/>
</dbReference>
<dbReference type="NCBIfam" id="TIGR02249">
    <property type="entry name" value="integrase_gron"/>
    <property type="match status" value="1"/>
</dbReference>
<dbReference type="Gene3D" id="1.10.443.10">
    <property type="entry name" value="Intergrase catalytic core"/>
    <property type="match status" value="1"/>
</dbReference>
<dbReference type="OrthoDB" id="9801717at2"/>
<dbReference type="PROSITE" id="PS51898">
    <property type="entry name" value="TYR_RECOMBINASE"/>
    <property type="match status" value="1"/>
</dbReference>
<evidence type="ECO:0000313" key="8">
    <source>
        <dbReference type="EMBL" id="SDY95385.1"/>
    </source>
</evidence>
<dbReference type="SUPFAM" id="SSF56349">
    <property type="entry name" value="DNA breaking-rejoining enzymes"/>
    <property type="match status" value="1"/>
</dbReference>
<keyword evidence="4" id="KW-0233">DNA recombination</keyword>
<feature type="domain" description="Core-binding (CB)" evidence="7">
    <location>
        <begin position="1"/>
        <end position="84"/>
    </location>
</feature>
<keyword evidence="9" id="KW-1185">Reference proteome</keyword>
<dbReference type="Pfam" id="PF00589">
    <property type="entry name" value="Phage_integrase"/>
    <property type="match status" value="1"/>
</dbReference>
<dbReference type="InterPro" id="IPR010998">
    <property type="entry name" value="Integrase_recombinase_N"/>
</dbReference>
<evidence type="ECO:0000256" key="2">
    <source>
        <dbReference type="ARBA" id="ARBA00022908"/>
    </source>
</evidence>
<evidence type="ECO:0000259" key="7">
    <source>
        <dbReference type="PROSITE" id="PS51900"/>
    </source>
</evidence>
<evidence type="ECO:0000313" key="9">
    <source>
        <dbReference type="Proteomes" id="UP000198640"/>
    </source>
</evidence>
<dbReference type="STRING" id="44576.SAMN05421881_108616"/>
<evidence type="ECO:0000256" key="5">
    <source>
        <dbReference type="PROSITE-ProRule" id="PRU01248"/>
    </source>
</evidence>
<reference evidence="8 9" key="1">
    <citation type="submission" date="2016-10" db="EMBL/GenBank/DDBJ databases">
        <authorList>
            <person name="de Groot N.N."/>
        </authorList>
    </citation>
    <scope>NUCLEOTIDE SEQUENCE [LARGE SCALE GENOMIC DNA]</scope>
    <source>
        <strain evidence="8 9">Nm1</strain>
    </source>
</reference>
<evidence type="ECO:0000256" key="3">
    <source>
        <dbReference type="ARBA" id="ARBA00023125"/>
    </source>
</evidence>
<organism evidence="8 9">
    <name type="scientific">Nitrosomonas halophila</name>
    <dbReference type="NCBI Taxonomy" id="44576"/>
    <lineage>
        <taxon>Bacteria</taxon>
        <taxon>Pseudomonadati</taxon>
        <taxon>Pseudomonadota</taxon>
        <taxon>Betaproteobacteria</taxon>
        <taxon>Nitrosomonadales</taxon>
        <taxon>Nitrosomonadaceae</taxon>
        <taxon>Nitrosomonas</taxon>
    </lineage>
</organism>
<dbReference type="GO" id="GO:0006310">
    <property type="term" value="P:DNA recombination"/>
    <property type="evidence" value="ECO:0007669"/>
    <property type="project" value="UniProtKB-KW"/>
</dbReference>
<feature type="domain" description="Tyr recombinase" evidence="6">
    <location>
        <begin position="102"/>
        <end position="315"/>
    </location>
</feature>
<evidence type="ECO:0000259" key="6">
    <source>
        <dbReference type="PROSITE" id="PS51898"/>
    </source>
</evidence>
<keyword evidence="3 5" id="KW-0238">DNA-binding</keyword>
<dbReference type="InterPro" id="IPR004107">
    <property type="entry name" value="Integrase_SAM-like_N"/>
</dbReference>
<dbReference type="Gene3D" id="1.10.150.130">
    <property type="match status" value="1"/>
</dbReference>
<comment type="similarity">
    <text evidence="1">Belongs to the 'phage' integrase family.</text>
</comment>
<protein>
    <submittedName>
        <fullName evidence="8">Integron integrase</fullName>
    </submittedName>
</protein>
<dbReference type="EMBL" id="FNOY01000086">
    <property type="protein sequence ID" value="SDY95385.1"/>
    <property type="molecule type" value="Genomic_DNA"/>
</dbReference>
<keyword evidence="2" id="KW-0229">DNA integration</keyword>
<dbReference type="GO" id="GO:0015074">
    <property type="term" value="P:DNA integration"/>
    <property type="evidence" value="ECO:0007669"/>
    <property type="project" value="UniProtKB-KW"/>
</dbReference>
<evidence type="ECO:0000256" key="4">
    <source>
        <dbReference type="ARBA" id="ARBA00023172"/>
    </source>
</evidence>
<dbReference type="PANTHER" id="PTHR30349:SF64">
    <property type="entry name" value="PROPHAGE INTEGRASE INTD-RELATED"/>
    <property type="match status" value="1"/>
</dbReference>
<dbReference type="InterPro" id="IPR011946">
    <property type="entry name" value="Integrase_integron-type"/>
</dbReference>